<comment type="subcellular location">
    <subcellularLocation>
        <location evidence="1">Periplasm</location>
    </subcellularLocation>
</comment>
<reference evidence="8" key="1">
    <citation type="submission" date="2016-10" db="EMBL/GenBank/DDBJ databases">
        <authorList>
            <person name="Varghese N."/>
            <person name="Submissions S."/>
        </authorList>
    </citation>
    <scope>NUCLEOTIDE SEQUENCE [LARGE SCALE GENOMIC DNA]</scope>
    <source>
        <strain evidence="8">DSM 18579</strain>
    </source>
</reference>
<organism evidence="7 8">
    <name type="scientific">Thorsellia anophelis DSM 18579</name>
    <dbReference type="NCBI Taxonomy" id="1123402"/>
    <lineage>
        <taxon>Bacteria</taxon>
        <taxon>Pseudomonadati</taxon>
        <taxon>Pseudomonadota</taxon>
        <taxon>Gammaproteobacteria</taxon>
        <taxon>Enterobacterales</taxon>
        <taxon>Thorselliaceae</taxon>
        <taxon>Thorsellia</taxon>
    </lineage>
</organism>
<evidence type="ECO:0000256" key="6">
    <source>
        <dbReference type="SAM" id="SignalP"/>
    </source>
</evidence>
<dbReference type="EMBL" id="FOHV01000008">
    <property type="protein sequence ID" value="SET08472.1"/>
    <property type="molecule type" value="Genomic_DNA"/>
</dbReference>
<sequence length="168" mass="19713">MNRLVKFALIPTILTTLTFSVLAETDNMGVDRQIHKHQVKIDRMFAGLNLTEEQKQAISALIQERATQQNQQLDTRKAIESLALSNNFDEAKAKELIQAQAEQRQTRQLEKLKLKNEIYNLLTPEQKTQFTASLEQRESKRSQLKDERREGRKDQRRNDKERRHNENS</sequence>
<dbReference type="Gene3D" id="1.20.120.1490">
    <property type="match status" value="1"/>
</dbReference>
<dbReference type="CDD" id="cd09916">
    <property type="entry name" value="CpxP_like"/>
    <property type="match status" value="1"/>
</dbReference>
<evidence type="ECO:0000256" key="3">
    <source>
        <dbReference type="ARBA" id="ARBA00022729"/>
    </source>
</evidence>
<dbReference type="PANTHER" id="PTHR38102:SF1">
    <property type="entry name" value="PERIPLASMIC CHAPERONE SPY"/>
    <property type="match status" value="1"/>
</dbReference>
<dbReference type="InterPro" id="IPR012899">
    <property type="entry name" value="LTXXQ"/>
</dbReference>
<keyword evidence="4" id="KW-0574">Periplasm</keyword>
<comment type="similarity">
    <text evidence="2">Belongs to the CpxP/Spy family.</text>
</comment>
<evidence type="ECO:0000313" key="8">
    <source>
        <dbReference type="Proteomes" id="UP000242642"/>
    </source>
</evidence>
<keyword evidence="8" id="KW-1185">Reference proteome</keyword>
<evidence type="ECO:0000256" key="2">
    <source>
        <dbReference type="ARBA" id="ARBA00008441"/>
    </source>
</evidence>
<dbReference type="PANTHER" id="PTHR38102">
    <property type="entry name" value="PERIPLASMIC CHAPERONE SPY"/>
    <property type="match status" value="1"/>
</dbReference>
<dbReference type="Pfam" id="PF07813">
    <property type="entry name" value="LTXXQ"/>
    <property type="match status" value="1"/>
</dbReference>
<feature type="signal peptide" evidence="6">
    <location>
        <begin position="1"/>
        <end position="23"/>
    </location>
</feature>
<dbReference type="InterPro" id="IPR052211">
    <property type="entry name" value="Cpx_auxiliary_protein"/>
</dbReference>
<evidence type="ECO:0000256" key="4">
    <source>
        <dbReference type="ARBA" id="ARBA00022764"/>
    </source>
</evidence>
<feature type="compositionally biased region" description="Basic and acidic residues" evidence="5">
    <location>
        <begin position="135"/>
        <end position="168"/>
    </location>
</feature>
<dbReference type="GO" id="GO:0030288">
    <property type="term" value="C:outer membrane-bounded periplasmic space"/>
    <property type="evidence" value="ECO:0007669"/>
    <property type="project" value="TreeGrafter"/>
</dbReference>
<dbReference type="AlphaFoldDB" id="A0A1I0BND4"/>
<accession>A0A1I0BND4</accession>
<name>A0A1I0BND4_9GAMM</name>
<dbReference type="STRING" id="1123402.SAMN02583745_01336"/>
<dbReference type="RefSeq" id="WP_093318848.1">
    <property type="nucleotide sequence ID" value="NZ_FOHV01000008.1"/>
</dbReference>
<feature type="region of interest" description="Disordered" evidence="5">
    <location>
        <begin position="128"/>
        <end position="168"/>
    </location>
</feature>
<evidence type="ECO:0000313" key="7">
    <source>
        <dbReference type="EMBL" id="SET08472.1"/>
    </source>
</evidence>
<evidence type="ECO:0000256" key="5">
    <source>
        <dbReference type="SAM" id="MobiDB-lite"/>
    </source>
</evidence>
<dbReference type="GO" id="GO:0051082">
    <property type="term" value="F:unfolded protein binding"/>
    <property type="evidence" value="ECO:0007669"/>
    <property type="project" value="TreeGrafter"/>
</dbReference>
<proteinExistence type="inferred from homology"/>
<dbReference type="Proteomes" id="UP000242642">
    <property type="component" value="Unassembled WGS sequence"/>
</dbReference>
<protein>
    <submittedName>
        <fullName evidence="7">LTXXQ motif family protein</fullName>
    </submittedName>
</protein>
<gene>
    <name evidence="7" type="ORF">SAMN02583745_01336</name>
</gene>
<dbReference type="OrthoDB" id="6415382at2"/>
<keyword evidence="3 6" id="KW-0732">Signal</keyword>
<feature type="chain" id="PRO_5017277289" evidence="6">
    <location>
        <begin position="24"/>
        <end position="168"/>
    </location>
</feature>
<evidence type="ECO:0000256" key="1">
    <source>
        <dbReference type="ARBA" id="ARBA00004418"/>
    </source>
</evidence>